<organism evidence="1 2">
    <name type="scientific">Acyrthosiphon pisum</name>
    <name type="common">Pea aphid</name>
    <dbReference type="NCBI Taxonomy" id="7029"/>
    <lineage>
        <taxon>Eukaryota</taxon>
        <taxon>Metazoa</taxon>
        <taxon>Ecdysozoa</taxon>
        <taxon>Arthropoda</taxon>
        <taxon>Hexapoda</taxon>
        <taxon>Insecta</taxon>
        <taxon>Pterygota</taxon>
        <taxon>Neoptera</taxon>
        <taxon>Paraneoptera</taxon>
        <taxon>Hemiptera</taxon>
        <taxon>Sternorrhyncha</taxon>
        <taxon>Aphidomorpha</taxon>
        <taxon>Aphidoidea</taxon>
        <taxon>Aphididae</taxon>
        <taxon>Macrosiphini</taxon>
        <taxon>Acyrthosiphon</taxon>
    </lineage>
</organism>
<dbReference type="InterPro" id="IPR005312">
    <property type="entry name" value="DUF1759"/>
</dbReference>
<dbReference type="InParanoid" id="X1XEI8"/>
<reference evidence="1" key="2">
    <citation type="submission" date="2022-06" db="UniProtKB">
        <authorList>
            <consortium name="EnsemblMetazoa"/>
        </authorList>
    </citation>
    <scope>IDENTIFICATION</scope>
</reference>
<evidence type="ECO:0000313" key="2">
    <source>
        <dbReference type="Proteomes" id="UP000007819"/>
    </source>
</evidence>
<dbReference type="Pfam" id="PF03564">
    <property type="entry name" value="DUF1759"/>
    <property type="match status" value="1"/>
</dbReference>
<dbReference type="OrthoDB" id="6588711at2759"/>
<dbReference type="EnsemblMetazoa" id="XM_016809368.1">
    <property type="protein sequence ID" value="XP_016664857.1"/>
    <property type="gene ID" value="LOC107885697"/>
</dbReference>
<keyword evidence="2" id="KW-1185">Reference proteome</keyword>
<dbReference type="Proteomes" id="UP000007819">
    <property type="component" value="Unassembled WGS sequence"/>
</dbReference>
<dbReference type="PANTHER" id="PTHR22954">
    <property type="entry name" value="RETROVIRAL PROTEASE-RELATED"/>
    <property type="match status" value="1"/>
</dbReference>
<dbReference type="PANTHER" id="PTHR22954:SF3">
    <property type="entry name" value="PROTEIN CBG08539"/>
    <property type="match status" value="1"/>
</dbReference>
<proteinExistence type="predicted"/>
<dbReference type="KEGG" id="api:107885697"/>
<accession>X1XEI8</accession>
<sequence>MYKRRNEQIQNQGNVDVWGSNILAPTPQVTASCGSGFCCNNSKAPIQLAAISLPTFSGIYSEWPTYYDIFGVMVHKNDQISDIQRLFHLRASLSGEAAQVIQGIEITAANYSIAWESLIARYNNKKVLIQSHTRGLYELSAITEESKQLRTFIDKLNCHINTLESLGENPRGWGSMLIHLITSKLDIDTIKA</sequence>
<name>X1XEI8_ACYPI</name>
<evidence type="ECO:0000313" key="1">
    <source>
        <dbReference type="EnsemblMetazoa" id="XP_016664857.1"/>
    </source>
</evidence>
<dbReference type="AlphaFoldDB" id="X1XEI8"/>
<protein>
    <submittedName>
        <fullName evidence="1">Uncharacterized protein</fullName>
    </submittedName>
</protein>
<dbReference type="PROSITE" id="PS51257">
    <property type="entry name" value="PROKAR_LIPOPROTEIN"/>
    <property type="match status" value="1"/>
</dbReference>
<gene>
    <name evidence="1" type="primary">107885697</name>
</gene>
<reference evidence="2" key="1">
    <citation type="submission" date="2010-06" db="EMBL/GenBank/DDBJ databases">
        <authorList>
            <person name="Jiang H."/>
            <person name="Abraham K."/>
            <person name="Ali S."/>
            <person name="Alsbrooks S.L."/>
            <person name="Anim B.N."/>
            <person name="Anosike U.S."/>
            <person name="Attaway T."/>
            <person name="Bandaranaike D.P."/>
            <person name="Battles P.K."/>
            <person name="Bell S.N."/>
            <person name="Bell A.V."/>
            <person name="Beltran B."/>
            <person name="Bickham C."/>
            <person name="Bustamante Y."/>
            <person name="Caleb T."/>
            <person name="Canada A."/>
            <person name="Cardenas V."/>
            <person name="Carter K."/>
            <person name="Chacko J."/>
            <person name="Chandrabose M.N."/>
            <person name="Chavez D."/>
            <person name="Chavez A."/>
            <person name="Chen L."/>
            <person name="Chu H.-S."/>
            <person name="Claassen K.J."/>
            <person name="Cockrell R."/>
            <person name="Collins M."/>
            <person name="Cooper J.A."/>
            <person name="Cree A."/>
            <person name="Curry S.M."/>
            <person name="Da Y."/>
            <person name="Dao M.D."/>
            <person name="Das B."/>
            <person name="Davila M.-L."/>
            <person name="Davy-Carroll L."/>
            <person name="Denson S."/>
            <person name="Dinh H."/>
            <person name="Ebong V.E."/>
            <person name="Edwards J.R."/>
            <person name="Egan A."/>
            <person name="El-Daye J."/>
            <person name="Escobedo L."/>
            <person name="Fernandez S."/>
            <person name="Fernando P.R."/>
            <person name="Flagg N."/>
            <person name="Forbes L.D."/>
            <person name="Fowler R.G."/>
            <person name="Fu Q."/>
            <person name="Gabisi R.A."/>
            <person name="Ganer J."/>
            <person name="Garbino Pronczuk A."/>
            <person name="Garcia R.M."/>
            <person name="Garner T."/>
            <person name="Garrett T.E."/>
            <person name="Gonzalez D.A."/>
            <person name="Hamid H."/>
            <person name="Hawkins E.S."/>
            <person name="Hirani K."/>
            <person name="Hogues M.E."/>
            <person name="Hollins B."/>
            <person name="Hsiao C.-H."/>
            <person name="Jabil R."/>
            <person name="James M.L."/>
            <person name="Jhangiani S.N."/>
            <person name="Johnson B."/>
            <person name="Johnson Q."/>
            <person name="Joshi V."/>
            <person name="Kalu J.B."/>
            <person name="Kam C."/>
            <person name="Kashfia A."/>
            <person name="Keebler J."/>
            <person name="Kisamo H."/>
            <person name="Kovar C.L."/>
            <person name="Lago L.A."/>
            <person name="Lai C.-Y."/>
            <person name="Laidlaw J."/>
            <person name="Lara F."/>
            <person name="Le T.-K."/>
            <person name="Lee S.L."/>
            <person name="Legall F.H."/>
            <person name="Lemon S.J."/>
            <person name="Lewis L.R."/>
            <person name="Li B."/>
            <person name="Liu Y."/>
            <person name="Liu Y.-S."/>
            <person name="Lopez J."/>
            <person name="Lozado R.J."/>
            <person name="Lu J."/>
            <person name="Madu R.C."/>
            <person name="Maheshwari M."/>
            <person name="Maheshwari R."/>
            <person name="Malloy K."/>
            <person name="Martinez E."/>
            <person name="Mathew T."/>
            <person name="Mercado I.C."/>
            <person name="Mercado C."/>
            <person name="Meyer B."/>
            <person name="Montgomery K."/>
            <person name="Morgan M.B."/>
            <person name="Munidasa M."/>
            <person name="Nazareth L.V."/>
            <person name="Nelson J."/>
            <person name="Ng B.M."/>
            <person name="Nguyen N.B."/>
            <person name="Nguyen P.Q."/>
            <person name="Nguyen T."/>
            <person name="Obregon M."/>
            <person name="Okwuonu G.O."/>
            <person name="Onwere C.G."/>
            <person name="Orozco G."/>
            <person name="Parra A."/>
            <person name="Patel S."/>
            <person name="Patil S."/>
            <person name="Perez A."/>
            <person name="Perez Y."/>
            <person name="Pham C."/>
            <person name="Primus E.L."/>
            <person name="Pu L.-L."/>
            <person name="Puazo M."/>
            <person name="Qin X."/>
            <person name="Quiroz J.B."/>
            <person name="Reese J."/>
            <person name="Richards S."/>
            <person name="Rives C.M."/>
            <person name="Robberts R."/>
            <person name="Ruiz S.J."/>
            <person name="Ruiz M.J."/>
            <person name="Santibanez J."/>
            <person name="Schneider B.W."/>
            <person name="Sisson I."/>
            <person name="Smith M."/>
            <person name="Sodergren E."/>
            <person name="Song X.-Z."/>
            <person name="Song B.B."/>
            <person name="Summersgill H."/>
            <person name="Thelus R."/>
            <person name="Thornton R.D."/>
            <person name="Trejos Z.Y."/>
            <person name="Usmani K."/>
            <person name="Vattathil S."/>
            <person name="Villasana D."/>
            <person name="Walker D.L."/>
            <person name="Wang S."/>
            <person name="Wang K."/>
            <person name="White C.S."/>
            <person name="Williams A.C."/>
            <person name="Williamson J."/>
            <person name="Wilson K."/>
            <person name="Woghiren I.O."/>
            <person name="Woodworth J.R."/>
            <person name="Worley K.C."/>
            <person name="Wright R.A."/>
            <person name="Wu W."/>
            <person name="Young L."/>
            <person name="Zhang L."/>
            <person name="Zhang J."/>
            <person name="Zhu Y."/>
            <person name="Muzny D.M."/>
            <person name="Weinstock G."/>
            <person name="Gibbs R.A."/>
        </authorList>
    </citation>
    <scope>NUCLEOTIDE SEQUENCE [LARGE SCALE GENOMIC DNA]</scope>
    <source>
        <strain evidence="2">LSR1</strain>
    </source>
</reference>